<name>A0A9P4QNJ2_9PLEO</name>
<proteinExistence type="predicted"/>
<dbReference type="InterPro" id="IPR001623">
    <property type="entry name" value="DnaJ_domain"/>
</dbReference>
<reference evidence="3" key="1">
    <citation type="journal article" date="2020" name="Stud. Mycol.">
        <title>101 Dothideomycetes genomes: a test case for predicting lifestyles and emergence of pathogens.</title>
        <authorList>
            <person name="Haridas S."/>
            <person name="Albert R."/>
            <person name="Binder M."/>
            <person name="Bloem J."/>
            <person name="Labutti K."/>
            <person name="Salamov A."/>
            <person name="Andreopoulos B."/>
            <person name="Baker S."/>
            <person name="Barry K."/>
            <person name="Bills G."/>
            <person name="Bluhm B."/>
            <person name="Cannon C."/>
            <person name="Castanera R."/>
            <person name="Culley D."/>
            <person name="Daum C."/>
            <person name="Ezra D."/>
            <person name="Gonzalez J."/>
            <person name="Henrissat B."/>
            <person name="Kuo A."/>
            <person name="Liang C."/>
            <person name="Lipzen A."/>
            <person name="Lutzoni F."/>
            <person name="Magnuson J."/>
            <person name="Mondo S."/>
            <person name="Nolan M."/>
            <person name="Ohm R."/>
            <person name="Pangilinan J."/>
            <person name="Park H.-J."/>
            <person name="Ramirez L."/>
            <person name="Alfaro M."/>
            <person name="Sun H."/>
            <person name="Tritt A."/>
            <person name="Yoshinaga Y."/>
            <person name="Zwiers L.-H."/>
            <person name="Turgeon B."/>
            <person name="Goodwin S."/>
            <person name="Spatafora J."/>
            <person name="Crous P."/>
            <person name="Grigoriev I."/>
        </authorList>
    </citation>
    <scope>NUCLEOTIDE SEQUENCE</scope>
    <source>
        <strain evidence="3">CBS 125425</strain>
    </source>
</reference>
<dbReference type="InterPro" id="IPR036869">
    <property type="entry name" value="J_dom_sf"/>
</dbReference>
<sequence length="370" mass="42364">MAVQASISWDTIGPLIVWQILIPLAASWAQTILYSIFIRAGDPKPQPGSPRYIRHRRQLLMAIYAAYFLFTIYEVDYNLQQTSHAYNDLGVPVAVDESGLASRFRRLTIRFHPDKVGPGVDRDAANNYYVHLKHARDVILDPAKRFAYDRFGPDILKQCSQCVSVREYTMHALLSVLYTYGALLVFMFGANALGYLKDGAYWRYLAILAVATYEVRTALRPDHPPLLATYLNPLLTTTRLRPEYLPFQATTVIRKATLSLAQFLGLLIPLYRDDPKKPMKTVDDSDSTRHKQLDGLEKVLRETYVDATRLMELETIPYRENERAKTELREAMRKYMIQNVVHSERDVRNAIGQSMVRRRQGVPHGAQGTK</sequence>
<dbReference type="PRINTS" id="PR00625">
    <property type="entry name" value="JDOMAIN"/>
</dbReference>
<dbReference type="OrthoDB" id="436519at2759"/>
<feature type="transmembrane region" description="Helical" evidence="1">
    <location>
        <begin position="59"/>
        <end position="75"/>
    </location>
</feature>
<keyword evidence="1" id="KW-0812">Transmembrane</keyword>
<evidence type="ECO:0000256" key="1">
    <source>
        <dbReference type="SAM" id="Phobius"/>
    </source>
</evidence>
<keyword evidence="4" id="KW-1185">Reference proteome</keyword>
<dbReference type="Gene3D" id="1.10.287.110">
    <property type="entry name" value="DnaJ domain"/>
    <property type="match status" value="1"/>
</dbReference>
<dbReference type="EMBL" id="ML996211">
    <property type="protein sequence ID" value="KAF2730713.1"/>
    <property type="molecule type" value="Genomic_DNA"/>
</dbReference>
<feature type="domain" description="J" evidence="2">
    <location>
        <begin position="84"/>
        <end position="152"/>
    </location>
</feature>
<evidence type="ECO:0000313" key="3">
    <source>
        <dbReference type="EMBL" id="KAF2730713.1"/>
    </source>
</evidence>
<dbReference type="Pfam" id="PF00226">
    <property type="entry name" value="DnaJ"/>
    <property type="match status" value="1"/>
</dbReference>
<comment type="caution">
    <text evidence="3">The sequence shown here is derived from an EMBL/GenBank/DDBJ whole genome shotgun (WGS) entry which is preliminary data.</text>
</comment>
<dbReference type="PROSITE" id="PS50076">
    <property type="entry name" value="DNAJ_2"/>
    <property type="match status" value="1"/>
</dbReference>
<evidence type="ECO:0000259" key="2">
    <source>
        <dbReference type="PROSITE" id="PS50076"/>
    </source>
</evidence>
<organism evidence="3 4">
    <name type="scientific">Polyplosphaeria fusca</name>
    <dbReference type="NCBI Taxonomy" id="682080"/>
    <lineage>
        <taxon>Eukaryota</taxon>
        <taxon>Fungi</taxon>
        <taxon>Dikarya</taxon>
        <taxon>Ascomycota</taxon>
        <taxon>Pezizomycotina</taxon>
        <taxon>Dothideomycetes</taxon>
        <taxon>Pleosporomycetidae</taxon>
        <taxon>Pleosporales</taxon>
        <taxon>Tetraplosphaeriaceae</taxon>
        <taxon>Polyplosphaeria</taxon>
    </lineage>
</organism>
<keyword evidence="1" id="KW-1133">Transmembrane helix</keyword>
<dbReference type="AlphaFoldDB" id="A0A9P4QNJ2"/>
<gene>
    <name evidence="3" type="ORF">EJ04DRAFT_499981</name>
</gene>
<feature type="transmembrane region" description="Helical" evidence="1">
    <location>
        <begin position="168"/>
        <end position="189"/>
    </location>
</feature>
<accession>A0A9P4QNJ2</accession>
<feature type="transmembrane region" description="Helical" evidence="1">
    <location>
        <begin position="16"/>
        <end position="38"/>
    </location>
</feature>
<keyword evidence="1" id="KW-0472">Membrane</keyword>
<dbReference type="SUPFAM" id="SSF46565">
    <property type="entry name" value="Chaperone J-domain"/>
    <property type="match status" value="1"/>
</dbReference>
<dbReference type="Proteomes" id="UP000799444">
    <property type="component" value="Unassembled WGS sequence"/>
</dbReference>
<protein>
    <recommendedName>
        <fullName evidence="2">J domain-containing protein</fullName>
    </recommendedName>
</protein>
<evidence type="ECO:0000313" key="4">
    <source>
        <dbReference type="Proteomes" id="UP000799444"/>
    </source>
</evidence>